<feature type="compositionally biased region" description="Polar residues" evidence="1">
    <location>
        <begin position="243"/>
        <end position="259"/>
    </location>
</feature>
<evidence type="ECO:0000313" key="4">
    <source>
        <dbReference type="Proteomes" id="UP000030669"/>
    </source>
</evidence>
<dbReference type="AlphaFoldDB" id="S7RH55"/>
<dbReference type="OMA" id="ASHHREC"/>
<organism evidence="3 4">
    <name type="scientific">Gloeophyllum trabeum (strain ATCC 11539 / FP-39264 / Madison 617)</name>
    <name type="common">Brown rot fungus</name>
    <dbReference type="NCBI Taxonomy" id="670483"/>
    <lineage>
        <taxon>Eukaryota</taxon>
        <taxon>Fungi</taxon>
        <taxon>Dikarya</taxon>
        <taxon>Basidiomycota</taxon>
        <taxon>Agaricomycotina</taxon>
        <taxon>Agaricomycetes</taxon>
        <taxon>Gloeophyllales</taxon>
        <taxon>Gloeophyllaceae</taxon>
        <taxon>Gloeophyllum</taxon>
    </lineage>
</organism>
<name>S7RH55_GLOTA</name>
<gene>
    <name evidence="3" type="ORF">GLOTRDRAFT_139759</name>
</gene>
<sequence length="259" mass="28234">MLLDIAVFLAVLNVKKELNCSGAFKAVTALGNIAVGLASLLLMIRAVAINASKKKYMIPLAVVLGANWGTLLHAVSVADAVWDPQSSSCSPVGTSRFKPNVLTSFAADCVFMGVSFVSLLRKEGLSRLWRMLYREGLICMGVATVAYLVPSVFLLLNLNDIMNYMFQPFASIVMVTCSTRMYRELSEFLSPQVLPNPAISTLSTLEFYKPSSRVLRPGMDKSMAVRVQMETTTATESTFGTTDYTQSGDDSSSLHFARP</sequence>
<dbReference type="EMBL" id="KB469305">
    <property type="protein sequence ID" value="EPQ53570.1"/>
    <property type="molecule type" value="Genomic_DNA"/>
</dbReference>
<proteinExistence type="predicted"/>
<dbReference type="KEGG" id="gtr:GLOTRDRAFT_139759"/>
<evidence type="ECO:0000256" key="2">
    <source>
        <dbReference type="SAM" id="Phobius"/>
    </source>
</evidence>
<accession>S7RH55</accession>
<keyword evidence="2" id="KW-0472">Membrane</keyword>
<dbReference type="RefSeq" id="XP_007867885.1">
    <property type="nucleotide sequence ID" value="XM_007869694.1"/>
</dbReference>
<evidence type="ECO:0000313" key="3">
    <source>
        <dbReference type="EMBL" id="EPQ53570.1"/>
    </source>
</evidence>
<dbReference type="OrthoDB" id="3197626at2759"/>
<feature type="transmembrane region" description="Helical" evidence="2">
    <location>
        <begin position="26"/>
        <end position="44"/>
    </location>
</feature>
<dbReference type="Proteomes" id="UP000030669">
    <property type="component" value="Unassembled WGS sequence"/>
</dbReference>
<dbReference type="STRING" id="670483.S7RH55"/>
<evidence type="ECO:0000256" key="1">
    <source>
        <dbReference type="SAM" id="MobiDB-lite"/>
    </source>
</evidence>
<protein>
    <submittedName>
        <fullName evidence="3">Uncharacterized protein</fullName>
    </submittedName>
</protein>
<feature type="region of interest" description="Disordered" evidence="1">
    <location>
        <begin position="236"/>
        <end position="259"/>
    </location>
</feature>
<feature type="transmembrane region" description="Helical" evidence="2">
    <location>
        <begin position="101"/>
        <end position="120"/>
    </location>
</feature>
<feature type="transmembrane region" description="Helical" evidence="2">
    <location>
        <begin position="56"/>
        <end position="81"/>
    </location>
</feature>
<keyword evidence="2" id="KW-1133">Transmembrane helix</keyword>
<feature type="transmembrane region" description="Helical" evidence="2">
    <location>
        <begin position="132"/>
        <end position="155"/>
    </location>
</feature>
<keyword evidence="4" id="KW-1185">Reference proteome</keyword>
<reference evidence="3 4" key="1">
    <citation type="journal article" date="2012" name="Science">
        <title>The Paleozoic origin of enzymatic lignin decomposition reconstructed from 31 fungal genomes.</title>
        <authorList>
            <person name="Floudas D."/>
            <person name="Binder M."/>
            <person name="Riley R."/>
            <person name="Barry K."/>
            <person name="Blanchette R.A."/>
            <person name="Henrissat B."/>
            <person name="Martinez A.T."/>
            <person name="Otillar R."/>
            <person name="Spatafora J.W."/>
            <person name="Yadav J.S."/>
            <person name="Aerts A."/>
            <person name="Benoit I."/>
            <person name="Boyd A."/>
            <person name="Carlson A."/>
            <person name="Copeland A."/>
            <person name="Coutinho P.M."/>
            <person name="de Vries R.P."/>
            <person name="Ferreira P."/>
            <person name="Findley K."/>
            <person name="Foster B."/>
            <person name="Gaskell J."/>
            <person name="Glotzer D."/>
            <person name="Gorecki P."/>
            <person name="Heitman J."/>
            <person name="Hesse C."/>
            <person name="Hori C."/>
            <person name="Igarashi K."/>
            <person name="Jurgens J.A."/>
            <person name="Kallen N."/>
            <person name="Kersten P."/>
            <person name="Kohler A."/>
            <person name="Kuees U."/>
            <person name="Kumar T.K.A."/>
            <person name="Kuo A."/>
            <person name="LaButti K."/>
            <person name="Larrondo L.F."/>
            <person name="Lindquist E."/>
            <person name="Ling A."/>
            <person name="Lombard V."/>
            <person name="Lucas S."/>
            <person name="Lundell T."/>
            <person name="Martin R."/>
            <person name="McLaughlin D.J."/>
            <person name="Morgenstern I."/>
            <person name="Morin E."/>
            <person name="Murat C."/>
            <person name="Nagy L.G."/>
            <person name="Nolan M."/>
            <person name="Ohm R.A."/>
            <person name="Patyshakuliyeva A."/>
            <person name="Rokas A."/>
            <person name="Ruiz-Duenas F.J."/>
            <person name="Sabat G."/>
            <person name="Salamov A."/>
            <person name="Samejima M."/>
            <person name="Schmutz J."/>
            <person name="Slot J.C."/>
            <person name="St John F."/>
            <person name="Stenlid J."/>
            <person name="Sun H."/>
            <person name="Sun S."/>
            <person name="Syed K."/>
            <person name="Tsang A."/>
            <person name="Wiebenga A."/>
            <person name="Young D."/>
            <person name="Pisabarro A."/>
            <person name="Eastwood D.C."/>
            <person name="Martin F."/>
            <person name="Cullen D."/>
            <person name="Grigoriev I.V."/>
            <person name="Hibbett D.S."/>
        </authorList>
    </citation>
    <scope>NUCLEOTIDE SEQUENCE [LARGE SCALE GENOMIC DNA]</scope>
    <source>
        <strain evidence="3 4">ATCC 11539</strain>
    </source>
</reference>
<dbReference type="eggNOG" id="ENOG502RCVG">
    <property type="taxonomic scope" value="Eukaryota"/>
</dbReference>
<dbReference type="GeneID" id="19304335"/>
<keyword evidence="2" id="KW-0812">Transmembrane</keyword>
<dbReference type="HOGENOM" id="CLU_1073839_0_0_1"/>